<evidence type="ECO:0000313" key="12">
    <source>
        <dbReference type="Proteomes" id="UP000015559"/>
    </source>
</evidence>
<dbReference type="HOGENOM" id="CLU_055968_0_1_4"/>
<dbReference type="Proteomes" id="UP000015559">
    <property type="component" value="Chromosome"/>
</dbReference>
<dbReference type="Pfam" id="PF20463">
    <property type="entry name" value="PDH_C"/>
    <property type="match status" value="1"/>
</dbReference>
<dbReference type="AlphaFoldDB" id="S6A9X5"/>
<dbReference type="FunFam" id="1.10.3660.10:FF:000003">
    <property type="entry name" value="Prephenate dehydrogenase"/>
    <property type="match status" value="1"/>
</dbReference>
<proteinExistence type="inferred from homology"/>
<dbReference type="EMBL" id="AP013066">
    <property type="protein sequence ID" value="BAN34870.1"/>
    <property type="molecule type" value="Genomic_DNA"/>
</dbReference>
<dbReference type="SUPFAM" id="SSF51735">
    <property type="entry name" value="NAD(P)-binding Rossmann-fold domains"/>
    <property type="match status" value="1"/>
</dbReference>
<dbReference type="GO" id="GO:0004665">
    <property type="term" value="F:prephenate dehydrogenase (NADP+) activity"/>
    <property type="evidence" value="ECO:0007669"/>
    <property type="project" value="InterPro"/>
</dbReference>
<evidence type="ECO:0000256" key="8">
    <source>
        <dbReference type="ARBA" id="ARBA00023141"/>
    </source>
</evidence>
<dbReference type="PROSITE" id="PS51176">
    <property type="entry name" value="PDH_ADH"/>
    <property type="match status" value="1"/>
</dbReference>
<reference evidence="11 12" key="1">
    <citation type="journal article" date="2012" name="Appl. Environ. Microbiol.">
        <title>Draft genome sequence of a psychrotolerant sulfur-oxidizing bacterium, Sulfuricella denitrificans skB26, and proteomic insights into cold adaptation.</title>
        <authorList>
            <person name="Watanabe T."/>
            <person name="Kojima H."/>
            <person name="Fukui M."/>
        </authorList>
    </citation>
    <scope>NUCLEOTIDE SEQUENCE [LARGE SCALE GENOMIC DNA]</scope>
    <source>
        <strain evidence="12">skB26</strain>
    </source>
</reference>
<keyword evidence="7" id="KW-0520">NAD</keyword>
<gene>
    <name evidence="11" type="primary">tyrA</name>
    <name evidence="11" type="ORF">SCD_n01031</name>
</gene>
<evidence type="ECO:0000256" key="6">
    <source>
        <dbReference type="ARBA" id="ARBA00023002"/>
    </source>
</evidence>
<comment type="catalytic activity">
    <reaction evidence="9">
        <text>prephenate + NAD(+) = 3-(4-hydroxyphenyl)pyruvate + CO2 + NADH</text>
        <dbReference type="Rhea" id="RHEA:13869"/>
        <dbReference type="ChEBI" id="CHEBI:16526"/>
        <dbReference type="ChEBI" id="CHEBI:29934"/>
        <dbReference type="ChEBI" id="CHEBI:36242"/>
        <dbReference type="ChEBI" id="CHEBI:57540"/>
        <dbReference type="ChEBI" id="CHEBI:57945"/>
        <dbReference type="EC" id="1.3.1.12"/>
    </reaction>
</comment>
<dbReference type="STRING" id="1163617.SCD_n01031"/>
<organism evidence="11 12">
    <name type="scientific">Sulfuricella denitrificans (strain DSM 22764 / NBRC 105220 / skB26)</name>
    <dbReference type="NCBI Taxonomy" id="1163617"/>
    <lineage>
        <taxon>Bacteria</taxon>
        <taxon>Pseudomonadati</taxon>
        <taxon>Pseudomonadota</taxon>
        <taxon>Betaproteobacteria</taxon>
        <taxon>Nitrosomonadales</taxon>
        <taxon>Sulfuricellaceae</taxon>
        <taxon>Sulfuricella</taxon>
    </lineage>
</organism>
<dbReference type="GO" id="GO:0006571">
    <property type="term" value="P:tyrosine biosynthetic process"/>
    <property type="evidence" value="ECO:0007669"/>
    <property type="project" value="UniProtKB-KW"/>
</dbReference>
<feature type="domain" description="Prephenate/arogenate dehydrogenase" evidence="10">
    <location>
        <begin position="13"/>
        <end position="299"/>
    </location>
</feature>
<dbReference type="InterPro" id="IPR008927">
    <property type="entry name" value="6-PGluconate_DH-like_C_sf"/>
</dbReference>
<dbReference type="Pfam" id="PF02153">
    <property type="entry name" value="PDH_N"/>
    <property type="match status" value="1"/>
</dbReference>
<dbReference type="InterPro" id="IPR036291">
    <property type="entry name" value="NAD(P)-bd_dom_sf"/>
</dbReference>
<keyword evidence="12" id="KW-1185">Reference proteome</keyword>
<accession>S6A9X5</accession>
<dbReference type="KEGG" id="sdr:SCD_n01031"/>
<dbReference type="FunFam" id="3.40.50.720:FF:000208">
    <property type="entry name" value="Prephenate dehydrogenase"/>
    <property type="match status" value="1"/>
</dbReference>
<comment type="pathway">
    <text evidence="1">Amino-acid biosynthesis; L-tyrosine biosynthesis; (4-hydroxyphenyl)pyruvate from prephenate (NAD(+) route): step 1/1.</text>
</comment>
<evidence type="ECO:0000256" key="1">
    <source>
        <dbReference type="ARBA" id="ARBA00005067"/>
    </source>
</evidence>
<keyword evidence="4" id="KW-0827">Tyrosine biosynthesis</keyword>
<dbReference type="InterPro" id="IPR003099">
    <property type="entry name" value="Prephen_DH"/>
</dbReference>
<dbReference type="InterPro" id="IPR050812">
    <property type="entry name" value="Preph/Arog_dehydrog"/>
</dbReference>
<sequence length="299" mass="31717">MFGQAFDMDFQLNKLVIFGVGLIGGSFALALREAGAVKEIVGVGRTAGNLAEALRLGVIDRVAVDAASAVQDADLVMLAVLVGQMAAVMASISPHLSAQTVVTDAGSTKCDVVALAQQHLSGHLARFVPAHPIAGAERSGAAAASAGLYRGRNVVITPMSEINPSAVRMVRVLWEACGATVREMTPQAHDEVFAAVSHLPHLLAFALVEDIASRSNSEELFSYAAGGFRDFTRIAGSSPEMWRDICLANRAALLKELEIYQAQLDRLHVMLEQADGAALEQVFNHASQARNAWASQKTD</sequence>
<dbReference type="Gene3D" id="3.40.50.720">
    <property type="entry name" value="NAD(P)-binding Rossmann-like Domain"/>
    <property type="match status" value="1"/>
</dbReference>
<dbReference type="InterPro" id="IPR046826">
    <property type="entry name" value="PDH_N"/>
</dbReference>
<dbReference type="EC" id="1.3.1.12" evidence="3"/>
<name>S6A9X5_SULDS</name>
<dbReference type="Gene3D" id="1.10.3660.10">
    <property type="entry name" value="6-phosphogluconate dehydrogenase C-terminal like domain"/>
    <property type="match status" value="1"/>
</dbReference>
<evidence type="ECO:0000256" key="4">
    <source>
        <dbReference type="ARBA" id="ARBA00022498"/>
    </source>
</evidence>
<evidence type="ECO:0000256" key="9">
    <source>
        <dbReference type="ARBA" id="ARBA00049260"/>
    </source>
</evidence>
<dbReference type="InterPro" id="IPR046825">
    <property type="entry name" value="PDH_C"/>
</dbReference>
<evidence type="ECO:0000256" key="2">
    <source>
        <dbReference type="ARBA" id="ARBA00007964"/>
    </source>
</evidence>
<keyword evidence="8" id="KW-0057">Aromatic amino acid biosynthesis</keyword>
<protein>
    <recommendedName>
        <fullName evidence="3">prephenate dehydrogenase</fullName>
        <ecNumber evidence="3">1.3.1.12</ecNumber>
    </recommendedName>
</protein>
<evidence type="ECO:0000313" key="11">
    <source>
        <dbReference type="EMBL" id="BAN34870.1"/>
    </source>
</evidence>
<keyword evidence="5" id="KW-0028">Amino-acid biosynthesis</keyword>
<dbReference type="GO" id="GO:0008977">
    <property type="term" value="F:prephenate dehydrogenase (NAD+) activity"/>
    <property type="evidence" value="ECO:0007669"/>
    <property type="project" value="UniProtKB-EC"/>
</dbReference>
<evidence type="ECO:0000256" key="3">
    <source>
        <dbReference type="ARBA" id="ARBA00012068"/>
    </source>
</evidence>
<dbReference type="PANTHER" id="PTHR21363:SF0">
    <property type="entry name" value="PREPHENATE DEHYDROGENASE [NADP(+)]"/>
    <property type="match status" value="1"/>
</dbReference>
<comment type="similarity">
    <text evidence="2">Belongs to the prephenate/arogenate dehydrogenase family.</text>
</comment>
<dbReference type="GO" id="GO:0070403">
    <property type="term" value="F:NAD+ binding"/>
    <property type="evidence" value="ECO:0007669"/>
    <property type="project" value="InterPro"/>
</dbReference>
<evidence type="ECO:0000256" key="5">
    <source>
        <dbReference type="ARBA" id="ARBA00022605"/>
    </source>
</evidence>
<dbReference type="eggNOG" id="COG0287">
    <property type="taxonomic scope" value="Bacteria"/>
</dbReference>
<keyword evidence="6 11" id="KW-0560">Oxidoreductase</keyword>
<evidence type="ECO:0000256" key="7">
    <source>
        <dbReference type="ARBA" id="ARBA00023027"/>
    </source>
</evidence>
<evidence type="ECO:0000259" key="10">
    <source>
        <dbReference type="PROSITE" id="PS51176"/>
    </source>
</evidence>
<dbReference type="PANTHER" id="PTHR21363">
    <property type="entry name" value="PREPHENATE DEHYDROGENASE"/>
    <property type="match status" value="1"/>
</dbReference>
<dbReference type="SUPFAM" id="SSF48179">
    <property type="entry name" value="6-phosphogluconate dehydrogenase C-terminal domain-like"/>
    <property type="match status" value="1"/>
</dbReference>